<dbReference type="PANTHER" id="PTHR34387:SF2">
    <property type="entry name" value="SLR1258 PROTEIN"/>
    <property type="match status" value="1"/>
</dbReference>
<dbReference type="GO" id="GO:0006974">
    <property type="term" value="P:DNA damage response"/>
    <property type="evidence" value="ECO:0007669"/>
    <property type="project" value="TreeGrafter"/>
</dbReference>
<dbReference type="EMBL" id="PFAQ01000053">
    <property type="protein sequence ID" value="PIT94383.1"/>
    <property type="molecule type" value="Genomic_DNA"/>
</dbReference>
<dbReference type="AlphaFoldDB" id="A0A2M6WNN7"/>
<gene>
    <name evidence="1" type="ORF">COT98_03975</name>
</gene>
<dbReference type="Gene3D" id="3.30.70.2970">
    <property type="entry name" value="Protein of unknown function (DUF541), domain 2"/>
    <property type="match status" value="1"/>
</dbReference>
<organism evidence="1 2">
    <name type="scientific">Candidatus Falkowbacteria bacterium CG10_big_fil_rev_8_21_14_0_10_39_9</name>
    <dbReference type="NCBI Taxonomy" id="1974566"/>
    <lineage>
        <taxon>Bacteria</taxon>
        <taxon>Candidatus Falkowiibacteriota</taxon>
    </lineage>
</organism>
<proteinExistence type="predicted"/>
<dbReference type="InterPro" id="IPR052022">
    <property type="entry name" value="26kDa_periplasmic_antigen"/>
</dbReference>
<dbReference type="Gene3D" id="3.30.110.170">
    <property type="entry name" value="Protein of unknown function (DUF541), domain 1"/>
    <property type="match status" value="1"/>
</dbReference>
<evidence type="ECO:0000313" key="2">
    <source>
        <dbReference type="Proteomes" id="UP000228900"/>
    </source>
</evidence>
<evidence type="ECO:0000313" key="1">
    <source>
        <dbReference type="EMBL" id="PIT94383.1"/>
    </source>
</evidence>
<name>A0A2M6WNN7_9BACT</name>
<comment type="caution">
    <text evidence="1">The sequence shown here is derived from an EMBL/GenBank/DDBJ whole genome shotgun (WGS) entry which is preliminary data.</text>
</comment>
<evidence type="ECO:0008006" key="3">
    <source>
        <dbReference type="Google" id="ProtNLM"/>
    </source>
</evidence>
<dbReference type="InterPro" id="IPR016907">
    <property type="entry name" value="UCP029033"/>
</dbReference>
<dbReference type="InterPro" id="IPR007497">
    <property type="entry name" value="SIMPL/DUF541"/>
</dbReference>
<sequence>MEKPKLLSFGLVLGLSLIVAAGLVAYTFWSVKQLDNVISVTGSAKQQVTADSARWTASFSRSALKDQMKEGYAQMKNDEKIVNDFFLSQGLTKDNIEISPIFMNEIYKNDQNAPKEYNLVQNIEIKSDQVEKIIALAKNSESFVEKDILFSPNPVEYYYSKLPDLRISLLPEAIKDAKKRAEAIAGSSDKTVNAIKSVSMGVVQVMPVGSVDVSDYGSYDTSGIEKEVMITVKTTFGLK</sequence>
<protein>
    <recommendedName>
        <fullName evidence="3">SIMPL domain-containing protein</fullName>
    </recommendedName>
</protein>
<accession>A0A2M6WNN7</accession>
<dbReference type="Pfam" id="PF04402">
    <property type="entry name" value="SIMPL"/>
    <property type="match status" value="1"/>
</dbReference>
<reference evidence="2" key="1">
    <citation type="submission" date="2017-09" db="EMBL/GenBank/DDBJ databases">
        <title>Depth-based differentiation of microbial function through sediment-hosted aquifers and enrichment of novel symbionts in the deep terrestrial subsurface.</title>
        <authorList>
            <person name="Probst A.J."/>
            <person name="Ladd B."/>
            <person name="Jarett J.K."/>
            <person name="Geller-Mcgrath D.E."/>
            <person name="Sieber C.M.K."/>
            <person name="Emerson J.B."/>
            <person name="Anantharaman K."/>
            <person name="Thomas B.C."/>
            <person name="Malmstrom R."/>
            <person name="Stieglmeier M."/>
            <person name="Klingl A."/>
            <person name="Woyke T."/>
            <person name="Ryan C.M."/>
            <person name="Banfield J.F."/>
        </authorList>
    </citation>
    <scope>NUCLEOTIDE SEQUENCE [LARGE SCALE GENOMIC DNA]</scope>
</reference>
<dbReference type="PANTHER" id="PTHR34387">
    <property type="entry name" value="SLR1258 PROTEIN"/>
    <property type="match status" value="1"/>
</dbReference>
<dbReference type="PIRSF" id="PIRSF029033">
    <property type="entry name" value="UCP029033"/>
    <property type="match status" value="1"/>
</dbReference>
<dbReference type="Proteomes" id="UP000228900">
    <property type="component" value="Unassembled WGS sequence"/>
</dbReference>